<accession>A0A430UQY0</accession>
<dbReference type="InterPro" id="IPR011055">
    <property type="entry name" value="Dup_hybrid_motif"/>
</dbReference>
<dbReference type="Proteomes" id="UP000287155">
    <property type="component" value="Unassembled WGS sequence"/>
</dbReference>
<feature type="region of interest" description="Disordered" evidence="2">
    <location>
        <begin position="54"/>
        <end position="79"/>
    </location>
</feature>
<evidence type="ECO:0000259" key="3">
    <source>
        <dbReference type="Pfam" id="PF01551"/>
    </source>
</evidence>
<organism evidence="4 5">
    <name type="scientific">Thermus scotoductus</name>
    <dbReference type="NCBI Taxonomy" id="37636"/>
    <lineage>
        <taxon>Bacteria</taxon>
        <taxon>Thermotogati</taxon>
        <taxon>Deinococcota</taxon>
        <taxon>Deinococci</taxon>
        <taxon>Thermales</taxon>
        <taxon>Thermaceae</taxon>
        <taxon>Thermus</taxon>
    </lineage>
</organism>
<dbReference type="Pfam" id="PF01551">
    <property type="entry name" value="Peptidase_M23"/>
    <property type="match status" value="1"/>
</dbReference>
<evidence type="ECO:0000256" key="1">
    <source>
        <dbReference type="SAM" id="Coils"/>
    </source>
</evidence>
<dbReference type="GO" id="GO:0004222">
    <property type="term" value="F:metalloendopeptidase activity"/>
    <property type="evidence" value="ECO:0007669"/>
    <property type="project" value="TreeGrafter"/>
</dbReference>
<sequence>MDREVSIRIRSSFEVEGAEEAQRATAGLREEFQALAQATEEAAARLAERFPQAVERAKETAEKRTSLEEEAPPGHPQEVEFRGYRGRLWADIARQALEAGDLEAAGMALARAGMAREPEALLRRLGSELLARRRATAPPEEENPLAERLLRRVESMLPTVAAQIASGRYTQAERTLEGAEAYLEQVRAIEGNTEALERLQEALGKHQETLEEAQKAQAQKEAQGAPQVDPKGALEEVGEFALGRALGGAGTLGGVLARISRFLGPWGGLGVGVGATMVAVELAGGMAREGRQEAMAFLELNRALGLDYPTWVGFLDVARGRPFATRAELEALFYTARDAGQFAASYGIVSPERGRTEAERVEGLFRDVLAGLRLARFIGADEGRIASLLRLGVQAGAVAPGEADTLAGVLFRAVREGTREGVSTAETLQNMERYLQGLLSQGVTTSERSLAFYAALLDRLSETGDRALMGEAGARALGGLLEGLTRTGQPGLEVLAFRALGGPGLPTAREVGLRGAEAREYERLRQVSPLLAGRFLLEEARSLNPEVVRRLAGGFEVVFGGRPDLEYLFGTEFLGLSYEQVAALRGRYGSVFRFLQQATPAELQAYLEARPQDVGTGGVARQIAEAGYRREFLEEETSRLKSLLAAQQDLDVGLRGVSRSASEAANALGALARGIEQDPVFGPLLKGYRQEQGLTPVETVPILGDVIRGLRRAVTPRPRTTPVPRQGPVDVGALEAKAQRDAQVNRVLRGMGATITLGVGAPYAPELRRQYPKLPPRHQGVDLRIGRPGPGDPVRSPVAGEVARVGYDPEGYGRYVVLRSGEYEVLMAHLQEVRVRPGQKVDPGEVVGLEGETGAAKGAHLHLELRQGGKAITDQEAFW</sequence>
<dbReference type="RefSeq" id="WP_153186803.1">
    <property type="nucleotide sequence ID" value="NZ_PEMJ01000379.1"/>
</dbReference>
<name>A0A430UQY0_THESC</name>
<comment type="caution">
    <text evidence="4">The sequence shown here is derived from an EMBL/GenBank/DDBJ whole genome shotgun (WGS) entry which is preliminary data.</text>
</comment>
<dbReference type="CDD" id="cd12797">
    <property type="entry name" value="M23_peptidase"/>
    <property type="match status" value="1"/>
</dbReference>
<feature type="region of interest" description="Disordered" evidence="2">
    <location>
        <begin position="772"/>
        <end position="797"/>
    </location>
</feature>
<evidence type="ECO:0000313" key="4">
    <source>
        <dbReference type="EMBL" id="RTI10531.1"/>
    </source>
</evidence>
<dbReference type="SUPFAM" id="SSF51261">
    <property type="entry name" value="Duplicated hybrid motif"/>
    <property type="match status" value="1"/>
</dbReference>
<dbReference type="InterPro" id="IPR050570">
    <property type="entry name" value="Cell_wall_metabolism_enzyme"/>
</dbReference>
<dbReference type="InterPro" id="IPR016047">
    <property type="entry name" value="M23ase_b-sheet_dom"/>
</dbReference>
<dbReference type="PANTHER" id="PTHR21666">
    <property type="entry name" value="PEPTIDASE-RELATED"/>
    <property type="match status" value="1"/>
</dbReference>
<reference evidence="4 5" key="1">
    <citation type="journal article" date="2019" name="Extremophiles">
        <title>Biogeography of thermophiles and predominance of Thermus scotoductus in domestic water heaters.</title>
        <authorList>
            <person name="Wilpiszeski R.L."/>
            <person name="Zhang Z."/>
            <person name="House C.H."/>
        </authorList>
    </citation>
    <scope>NUCLEOTIDE SEQUENCE [LARGE SCALE GENOMIC DNA]</scope>
    <source>
        <strain evidence="4 5">14_S14</strain>
    </source>
</reference>
<feature type="compositionally biased region" description="Basic and acidic residues" evidence="2">
    <location>
        <begin position="55"/>
        <end position="67"/>
    </location>
</feature>
<evidence type="ECO:0000256" key="2">
    <source>
        <dbReference type="SAM" id="MobiDB-lite"/>
    </source>
</evidence>
<proteinExistence type="predicted"/>
<feature type="non-terminal residue" evidence="4">
    <location>
        <position position="879"/>
    </location>
</feature>
<feature type="domain" description="M23ase beta-sheet core" evidence="3">
    <location>
        <begin position="777"/>
        <end position="872"/>
    </location>
</feature>
<protein>
    <recommendedName>
        <fullName evidence="3">M23ase beta-sheet core domain-containing protein</fullName>
    </recommendedName>
</protein>
<evidence type="ECO:0000313" key="5">
    <source>
        <dbReference type="Proteomes" id="UP000287155"/>
    </source>
</evidence>
<dbReference type="AlphaFoldDB" id="A0A430UQY0"/>
<dbReference type="Gene3D" id="2.70.70.10">
    <property type="entry name" value="Glucose Permease (Domain IIA)"/>
    <property type="match status" value="1"/>
</dbReference>
<keyword evidence="1" id="KW-0175">Coiled coil</keyword>
<feature type="region of interest" description="Disordered" evidence="2">
    <location>
        <begin position="208"/>
        <end position="229"/>
    </location>
</feature>
<dbReference type="EMBL" id="PEMJ01000379">
    <property type="protein sequence ID" value="RTI10531.1"/>
    <property type="molecule type" value="Genomic_DNA"/>
</dbReference>
<feature type="coiled-coil region" evidence="1">
    <location>
        <begin position="18"/>
        <end position="49"/>
    </location>
</feature>
<gene>
    <name evidence="4" type="ORF">CSW27_14335</name>
</gene>
<dbReference type="PANTHER" id="PTHR21666:SF290">
    <property type="entry name" value="PEPTIDASE M23 DOMAIN PROTEIN"/>
    <property type="match status" value="1"/>
</dbReference>